<dbReference type="Gene3D" id="3.30.470.30">
    <property type="entry name" value="DNA ligase/mRNA capping enzyme"/>
    <property type="match status" value="1"/>
</dbReference>
<dbReference type="CDD" id="cd07970">
    <property type="entry name" value="OBF_DNA_ligase_LigC"/>
    <property type="match status" value="1"/>
</dbReference>
<dbReference type="InterPro" id="IPR012340">
    <property type="entry name" value="NA-bd_OB-fold"/>
</dbReference>
<evidence type="ECO:0000313" key="7">
    <source>
        <dbReference type="Proteomes" id="UP000481583"/>
    </source>
</evidence>
<dbReference type="Pfam" id="PF01068">
    <property type="entry name" value="DNA_ligase_A_M"/>
    <property type="match status" value="1"/>
</dbReference>
<dbReference type="AlphaFoldDB" id="A0A6G4UAU5"/>
<dbReference type="PROSITE" id="PS50160">
    <property type="entry name" value="DNA_LIGASE_A3"/>
    <property type="match status" value="1"/>
</dbReference>
<dbReference type="EMBL" id="JAAKZV010000205">
    <property type="protein sequence ID" value="NGN68447.1"/>
    <property type="molecule type" value="Genomic_DNA"/>
</dbReference>
<dbReference type="InterPro" id="IPR050191">
    <property type="entry name" value="ATP-dep_DNA_ligase"/>
</dbReference>
<dbReference type="InterPro" id="IPR044117">
    <property type="entry name" value="OBF_LigC-like"/>
</dbReference>
<dbReference type="Gene3D" id="2.40.50.140">
    <property type="entry name" value="Nucleic acid-binding proteins"/>
    <property type="match status" value="1"/>
</dbReference>
<dbReference type="InterPro" id="IPR012310">
    <property type="entry name" value="DNA_ligase_ATP-dep_cent"/>
</dbReference>
<sequence length="355" mass="38062">MVQAAGVGGDGFGRAVGPGRRVRGSSSLVLSLPSAGPMLAAPVDELVLPPHFVAEPKWDGIRALVAIWPNGLVLVRSRHGTDMTKAFPEIAAAARADLPGDVLLDGELISWRDGRLSFADLPPRLNRSAATAARLAAAAPAHFVAFDLLHWGEDMTARPYAERRAALEELFADYRLGGTWALCPASSELADAEEWLTWSVVGLEGVVIKDERAAYRPGARGWRKYRVRHSAEAIIGAVTGRLTRPSSLLLGRYDEGGRLRYTGRTTPLSTAAAEQLTAALAPAPDDHPWVGRSFSAGWGSSEQLHPTLVAPELVAEVSVDVSVDAGRWRHPVRLLRLRPDLTPGKVPLFGADHAS</sequence>
<dbReference type="GO" id="GO:0006281">
    <property type="term" value="P:DNA repair"/>
    <property type="evidence" value="ECO:0007669"/>
    <property type="project" value="InterPro"/>
</dbReference>
<comment type="catalytic activity">
    <reaction evidence="4">
        <text>ATP + (deoxyribonucleotide)n-3'-hydroxyl + 5'-phospho-(deoxyribonucleotide)m = (deoxyribonucleotide)n+m + AMP + diphosphate.</text>
        <dbReference type="EC" id="6.5.1.1"/>
    </reaction>
</comment>
<keyword evidence="3 6" id="KW-0436">Ligase</keyword>
<dbReference type="GO" id="GO:0006310">
    <property type="term" value="P:DNA recombination"/>
    <property type="evidence" value="ECO:0007669"/>
    <property type="project" value="InterPro"/>
</dbReference>
<accession>A0A6G4UAU5</accession>
<dbReference type="Pfam" id="PF04679">
    <property type="entry name" value="DNA_ligase_A_C"/>
    <property type="match status" value="1"/>
</dbReference>
<dbReference type="Proteomes" id="UP000481583">
    <property type="component" value="Unassembled WGS sequence"/>
</dbReference>
<evidence type="ECO:0000256" key="2">
    <source>
        <dbReference type="ARBA" id="ARBA00012727"/>
    </source>
</evidence>
<gene>
    <name evidence="6" type="ORF">G5C51_31690</name>
</gene>
<dbReference type="GO" id="GO:0005524">
    <property type="term" value="F:ATP binding"/>
    <property type="evidence" value="ECO:0007669"/>
    <property type="project" value="InterPro"/>
</dbReference>
<evidence type="ECO:0000313" key="6">
    <source>
        <dbReference type="EMBL" id="NGN68447.1"/>
    </source>
</evidence>
<dbReference type="PANTHER" id="PTHR45674">
    <property type="entry name" value="DNA LIGASE 1/3 FAMILY MEMBER"/>
    <property type="match status" value="1"/>
</dbReference>
<comment type="similarity">
    <text evidence="1">Belongs to the ATP-dependent DNA ligase family.</text>
</comment>
<evidence type="ECO:0000256" key="4">
    <source>
        <dbReference type="ARBA" id="ARBA00034003"/>
    </source>
</evidence>
<proteinExistence type="inferred from homology"/>
<keyword evidence="7" id="KW-1185">Reference proteome</keyword>
<dbReference type="PANTHER" id="PTHR45674:SF4">
    <property type="entry name" value="DNA LIGASE 1"/>
    <property type="match status" value="1"/>
</dbReference>
<dbReference type="SUPFAM" id="SSF56091">
    <property type="entry name" value="DNA ligase/mRNA capping enzyme, catalytic domain"/>
    <property type="match status" value="1"/>
</dbReference>
<comment type="caution">
    <text evidence="6">The sequence shown here is derived from an EMBL/GenBank/DDBJ whole genome shotgun (WGS) entry which is preliminary data.</text>
</comment>
<protein>
    <recommendedName>
        <fullName evidence="2">DNA ligase (ATP)</fullName>
        <ecNumber evidence="2">6.5.1.1</ecNumber>
    </recommendedName>
</protein>
<evidence type="ECO:0000256" key="3">
    <source>
        <dbReference type="ARBA" id="ARBA00022598"/>
    </source>
</evidence>
<dbReference type="InterPro" id="IPR012309">
    <property type="entry name" value="DNA_ligase_ATP-dep_C"/>
</dbReference>
<dbReference type="EC" id="6.5.1.1" evidence="2"/>
<evidence type="ECO:0000256" key="1">
    <source>
        <dbReference type="ARBA" id="ARBA00007572"/>
    </source>
</evidence>
<organism evidence="6 7">
    <name type="scientific">Streptomyces coryli</name>
    <dbReference type="NCBI Taxonomy" id="1128680"/>
    <lineage>
        <taxon>Bacteria</taxon>
        <taxon>Bacillati</taxon>
        <taxon>Actinomycetota</taxon>
        <taxon>Actinomycetes</taxon>
        <taxon>Kitasatosporales</taxon>
        <taxon>Streptomycetaceae</taxon>
        <taxon>Streptomyces</taxon>
    </lineage>
</organism>
<dbReference type="GO" id="GO:0003910">
    <property type="term" value="F:DNA ligase (ATP) activity"/>
    <property type="evidence" value="ECO:0007669"/>
    <property type="project" value="UniProtKB-EC"/>
</dbReference>
<name>A0A6G4UAU5_9ACTN</name>
<evidence type="ECO:0000259" key="5">
    <source>
        <dbReference type="PROSITE" id="PS50160"/>
    </source>
</evidence>
<feature type="domain" description="ATP-dependent DNA ligase family profile" evidence="5">
    <location>
        <begin position="139"/>
        <end position="226"/>
    </location>
</feature>
<reference evidence="6 7" key="1">
    <citation type="submission" date="2020-02" db="EMBL/GenBank/DDBJ databases">
        <title>Whole-genome analyses of novel actinobacteria.</title>
        <authorList>
            <person name="Sahin N."/>
        </authorList>
    </citation>
    <scope>NUCLEOTIDE SEQUENCE [LARGE SCALE GENOMIC DNA]</scope>
    <source>
        <strain evidence="6 7">A7024</strain>
    </source>
</reference>